<dbReference type="Proteomes" id="UP000001861">
    <property type="component" value="Unassembled WGS sequence"/>
</dbReference>
<comment type="subcellular location">
    <subcellularLocation>
        <location evidence="1">Nucleus</location>
    </subcellularLocation>
</comment>
<evidence type="ECO:0000313" key="12">
    <source>
        <dbReference type="Proteomes" id="UP000001861"/>
    </source>
</evidence>
<dbReference type="HOGENOM" id="CLU_025093_0_0_1"/>
<evidence type="ECO:0000256" key="9">
    <source>
        <dbReference type="SAM" id="MobiDB-lite"/>
    </source>
</evidence>
<dbReference type="Pfam" id="PF10197">
    <property type="entry name" value="Cir_N"/>
    <property type="match status" value="1"/>
</dbReference>
<protein>
    <submittedName>
        <fullName evidence="11">Pre-mRNA-splicing factor CWC25</fullName>
    </submittedName>
</protein>
<keyword evidence="6" id="KW-0508">mRNA splicing</keyword>
<dbReference type="InterPro" id="IPR019339">
    <property type="entry name" value="CIR_N_dom"/>
</dbReference>
<dbReference type="EMBL" id="AACS02000001">
    <property type="protein sequence ID" value="EAU92764.2"/>
    <property type="molecule type" value="Genomic_DNA"/>
</dbReference>
<evidence type="ECO:0000256" key="2">
    <source>
        <dbReference type="ARBA" id="ARBA00006695"/>
    </source>
</evidence>
<feature type="compositionally biased region" description="Basic and acidic residues" evidence="9">
    <location>
        <begin position="218"/>
        <end position="262"/>
    </location>
</feature>
<dbReference type="InterPro" id="IPR022209">
    <property type="entry name" value="CWC25"/>
</dbReference>
<dbReference type="RefSeq" id="XP_001829129.2">
    <property type="nucleotide sequence ID" value="XM_001829077.2"/>
</dbReference>
<dbReference type="eggNOG" id="KOG3869">
    <property type="taxonomic scope" value="Eukaryota"/>
</dbReference>
<comment type="caution">
    <text evidence="11">The sequence shown here is derived from an EMBL/GenBank/DDBJ whole genome shotgun (WGS) entry which is preliminary data.</text>
</comment>
<feature type="compositionally biased region" description="Low complexity" evidence="9">
    <location>
        <begin position="343"/>
        <end position="352"/>
    </location>
</feature>
<organism evidence="11 12">
    <name type="scientific">Coprinopsis cinerea (strain Okayama-7 / 130 / ATCC MYA-4618 / FGSC 9003)</name>
    <name type="common">Inky cap fungus</name>
    <name type="synonym">Hormographiella aspergillata</name>
    <dbReference type="NCBI Taxonomy" id="240176"/>
    <lineage>
        <taxon>Eukaryota</taxon>
        <taxon>Fungi</taxon>
        <taxon>Dikarya</taxon>
        <taxon>Basidiomycota</taxon>
        <taxon>Agaricomycotina</taxon>
        <taxon>Agaricomycetes</taxon>
        <taxon>Agaricomycetidae</taxon>
        <taxon>Agaricales</taxon>
        <taxon>Agaricineae</taxon>
        <taxon>Psathyrellaceae</taxon>
        <taxon>Coprinopsis</taxon>
    </lineage>
</organism>
<dbReference type="GO" id="GO:0005684">
    <property type="term" value="C:U2-type spliceosomal complex"/>
    <property type="evidence" value="ECO:0007669"/>
    <property type="project" value="TreeGrafter"/>
</dbReference>
<evidence type="ECO:0000256" key="8">
    <source>
        <dbReference type="SAM" id="Coils"/>
    </source>
</evidence>
<reference evidence="11 12" key="1">
    <citation type="journal article" date="2010" name="Proc. Natl. Acad. Sci. U.S.A.">
        <title>Insights into evolution of multicellular fungi from the assembled chromosomes of the mushroom Coprinopsis cinerea (Coprinus cinereus).</title>
        <authorList>
            <person name="Stajich J.E."/>
            <person name="Wilke S.K."/>
            <person name="Ahren D."/>
            <person name="Au C.H."/>
            <person name="Birren B.W."/>
            <person name="Borodovsky M."/>
            <person name="Burns C."/>
            <person name="Canback B."/>
            <person name="Casselton L.A."/>
            <person name="Cheng C.K."/>
            <person name="Deng J."/>
            <person name="Dietrich F.S."/>
            <person name="Fargo D.C."/>
            <person name="Farman M.L."/>
            <person name="Gathman A.C."/>
            <person name="Goldberg J."/>
            <person name="Guigo R."/>
            <person name="Hoegger P.J."/>
            <person name="Hooker J.B."/>
            <person name="Huggins A."/>
            <person name="James T.Y."/>
            <person name="Kamada T."/>
            <person name="Kilaru S."/>
            <person name="Kodira C."/>
            <person name="Kues U."/>
            <person name="Kupfer D."/>
            <person name="Kwan H.S."/>
            <person name="Lomsadze A."/>
            <person name="Li W."/>
            <person name="Lilly W.W."/>
            <person name="Ma L.J."/>
            <person name="Mackey A.J."/>
            <person name="Manning G."/>
            <person name="Martin F."/>
            <person name="Muraguchi H."/>
            <person name="Natvig D.O."/>
            <person name="Palmerini H."/>
            <person name="Ramesh M.A."/>
            <person name="Rehmeyer C.J."/>
            <person name="Roe B.A."/>
            <person name="Shenoy N."/>
            <person name="Stanke M."/>
            <person name="Ter-Hovhannisyan V."/>
            <person name="Tunlid A."/>
            <person name="Velagapudi R."/>
            <person name="Vision T.J."/>
            <person name="Zeng Q."/>
            <person name="Zolan M.E."/>
            <person name="Pukkila P.J."/>
        </authorList>
    </citation>
    <scope>NUCLEOTIDE SEQUENCE [LARGE SCALE GENOMIC DNA]</scope>
    <source>
        <strain evidence="12">Okayama-7 / 130 / ATCC MYA-4618 / FGSC 9003</strain>
    </source>
</reference>
<dbReference type="InterPro" id="IPR051376">
    <property type="entry name" value="CWC25_splicing_factor"/>
</dbReference>
<evidence type="ECO:0000256" key="1">
    <source>
        <dbReference type="ARBA" id="ARBA00004123"/>
    </source>
</evidence>
<evidence type="ECO:0000256" key="5">
    <source>
        <dbReference type="ARBA" id="ARBA00023054"/>
    </source>
</evidence>
<name>A8N2F6_COPC7</name>
<dbReference type="Pfam" id="PF12542">
    <property type="entry name" value="CWC25"/>
    <property type="match status" value="1"/>
</dbReference>
<proteinExistence type="inferred from homology"/>
<evidence type="ECO:0000259" key="10">
    <source>
        <dbReference type="SMART" id="SM01083"/>
    </source>
</evidence>
<dbReference type="KEGG" id="cci:CC1G_01809"/>
<feature type="region of interest" description="Disordered" evidence="9">
    <location>
        <begin position="38"/>
        <end position="69"/>
    </location>
</feature>
<evidence type="ECO:0000256" key="4">
    <source>
        <dbReference type="ARBA" id="ARBA00022728"/>
    </source>
</evidence>
<dbReference type="GeneID" id="6005555"/>
<feature type="region of interest" description="Disordered" evidence="9">
    <location>
        <begin position="401"/>
        <end position="420"/>
    </location>
</feature>
<dbReference type="PANTHER" id="PTHR16196">
    <property type="entry name" value="CELL CYCLE CONTROL PROTEIN CWF25"/>
    <property type="match status" value="1"/>
</dbReference>
<dbReference type="VEuPathDB" id="FungiDB:CC1G_01809"/>
<dbReference type="GO" id="GO:0000398">
    <property type="term" value="P:mRNA splicing, via spliceosome"/>
    <property type="evidence" value="ECO:0007669"/>
    <property type="project" value="TreeGrafter"/>
</dbReference>
<evidence type="ECO:0000256" key="7">
    <source>
        <dbReference type="ARBA" id="ARBA00023242"/>
    </source>
</evidence>
<feature type="compositionally biased region" description="Basic and acidic residues" evidence="9">
    <location>
        <begin position="326"/>
        <end position="342"/>
    </location>
</feature>
<dbReference type="InParanoid" id="A8N2F6"/>
<feature type="region of interest" description="Disordered" evidence="9">
    <location>
        <begin position="154"/>
        <end position="355"/>
    </location>
</feature>
<feature type="coiled-coil region" evidence="8">
    <location>
        <begin position="356"/>
        <end position="386"/>
    </location>
</feature>
<feature type="compositionally biased region" description="Basic and acidic residues" evidence="9">
    <location>
        <begin position="301"/>
        <end position="318"/>
    </location>
</feature>
<dbReference type="OrthoDB" id="21123at2759"/>
<evidence type="ECO:0000256" key="6">
    <source>
        <dbReference type="ARBA" id="ARBA00023187"/>
    </source>
</evidence>
<gene>
    <name evidence="11" type="ORF">CC1G_01809</name>
</gene>
<dbReference type="STRING" id="240176.A8N2F6"/>
<feature type="compositionally biased region" description="Basic and acidic residues" evidence="9">
    <location>
        <begin position="157"/>
        <end position="182"/>
    </location>
</feature>
<evidence type="ECO:0000256" key="3">
    <source>
        <dbReference type="ARBA" id="ARBA00022664"/>
    </source>
</evidence>
<accession>A8N2F6</accession>
<dbReference type="AlphaFoldDB" id="A8N2F6"/>
<sequence length="420" mass="49520">MGGGDLNMKKSWHPLLLKNQERVWLEEKKALEEKKKLEQLRKEKEEERQLQELQRLQEEQTGKKRTEKLEWMYATPATGSSTNPNDLEDYLLGKKRVDKMLTADDNEKLGASHKNFIAVQNANSARDIASKIREDPLLAIKQQEQAAYQALLNNPLRLRELQERTGIKLPKDKKDKKKDKEERKRRKREEKERRRHRHSRSRSPDSHRRSRRSRSRSHSPDGRRPSRSPTPREYRREDDYGRRYREDSDRRSRSRERDDYRRHSQPSRLPPPRSYDRASDRSSSPEPRYDGKGKRPRSRSPRYDDPYPKRSRFERPERPPPPSRPPQDHRPSQSTAAEDRAARLAAMQADAQSMTVDRKERLAMLLEKEKAELEADERARKESKGMSSYLSFEQKRVFGGTGGLEDRIRRGRGGMVVDAD</sequence>
<evidence type="ECO:0000313" key="11">
    <source>
        <dbReference type="EMBL" id="EAU92764.2"/>
    </source>
</evidence>
<dbReference type="PANTHER" id="PTHR16196:SF0">
    <property type="entry name" value="PRE-MRNA-SPLICING FACTOR CWC25 HOMOLOG"/>
    <property type="match status" value="1"/>
</dbReference>
<dbReference type="SMART" id="SM01083">
    <property type="entry name" value="Cir_N"/>
    <property type="match status" value="1"/>
</dbReference>
<comment type="similarity">
    <text evidence="2">Belongs to the CWC25 family.</text>
</comment>
<feature type="compositionally biased region" description="Basic residues" evidence="9">
    <location>
        <begin position="183"/>
        <end position="201"/>
    </location>
</feature>
<keyword evidence="12" id="KW-1185">Reference proteome</keyword>
<feature type="domain" description="CBF1-interacting co-repressor CIR N-terminal" evidence="10">
    <location>
        <begin position="11"/>
        <end position="47"/>
    </location>
</feature>
<keyword evidence="7" id="KW-0539">Nucleus</keyword>
<keyword evidence="3" id="KW-0507">mRNA processing</keyword>
<feature type="compositionally biased region" description="Basic residues" evidence="9">
    <location>
        <begin position="208"/>
        <end position="217"/>
    </location>
</feature>
<dbReference type="OMA" id="SWHPHTM"/>
<keyword evidence="4" id="KW-0747">Spliceosome</keyword>
<keyword evidence="5 8" id="KW-0175">Coiled coil</keyword>